<keyword evidence="1" id="KW-0433">Leucine-rich repeat</keyword>
<dbReference type="Gene3D" id="1.20.5.4130">
    <property type="match status" value="1"/>
</dbReference>
<dbReference type="InterPro" id="IPR025875">
    <property type="entry name" value="Leu-rich_rpt_4"/>
</dbReference>
<feature type="domain" description="Disease resistance protein winged helix" evidence="8">
    <location>
        <begin position="431"/>
        <end position="500"/>
    </location>
</feature>
<dbReference type="PANTHER" id="PTHR36766:SF40">
    <property type="entry name" value="DISEASE RESISTANCE PROTEIN RGA3"/>
    <property type="match status" value="1"/>
</dbReference>
<name>A0A2K3PMF0_TRIPR</name>
<evidence type="ECO:0000313" key="11">
    <source>
        <dbReference type="Proteomes" id="UP000236291"/>
    </source>
</evidence>
<proteinExistence type="predicted"/>
<evidence type="ECO:0000256" key="5">
    <source>
        <dbReference type="ARBA" id="ARBA00022840"/>
    </source>
</evidence>
<dbReference type="InterPro" id="IPR032675">
    <property type="entry name" value="LRR_dom_sf"/>
</dbReference>
<dbReference type="Pfam" id="PF25019">
    <property type="entry name" value="LRR_R13L1-DRL21"/>
    <property type="match status" value="1"/>
</dbReference>
<dbReference type="GO" id="GO:0043531">
    <property type="term" value="F:ADP binding"/>
    <property type="evidence" value="ECO:0007669"/>
    <property type="project" value="InterPro"/>
</dbReference>
<gene>
    <name evidence="10" type="ORF">L195_g013184</name>
</gene>
<dbReference type="GO" id="GO:0051707">
    <property type="term" value="P:response to other organism"/>
    <property type="evidence" value="ECO:0007669"/>
    <property type="project" value="UniProtKB-ARBA"/>
</dbReference>
<dbReference type="GO" id="GO:0005524">
    <property type="term" value="F:ATP binding"/>
    <property type="evidence" value="ECO:0007669"/>
    <property type="project" value="UniProtKB-KW"/>
</dbReference>
<dbReference type="FunFam" id="3.40.50.300:FF:001091">
    <property type="entry name" value="Probable disease resistance protein At1g61300"/>
    <property type="match status" value="1"/>
</dbReference>
<dbReference type="FunFam" id="1.10.10.10:FF:000322">
    <property type="entry name" value="Probable disease resistance protein At1g63360"/>
    <property type="match status" value="1"/>
</dbReference>
<evidence type="ECO:0000259" key="8">
    <source>
        <dbReference type="Pfam" id="PF23559"/>
    </source>
</evidence>
<dbReference type="Gene3D" id="1.10.10.10">
    <property type="entry name" value="Winged helix-like DNA-binding domain superfamily/Winged helix DNA-binding domain"/>
    <property type="match status" value="1"/>
</dbReference>
<feature type="domain" description="Disease resistance N-terminal" evidence="7">
    <location>
        <begin position="10"/>
        <end position="102"/>
    </location>
</feature>
<dbReference type="InterPro" id="IPR002182">
    <property type="entry name" value="NB-ARC"/>
</dbReference>
<sequence length="1241" mass="140581">MAFVGEAFLSASLEVLLERIISHEFQYFSRNKELLDVSLLKKLKITLLSLQAVMNDAEEKQITNPAVKQWLDELRDALYDADDLLDEINFESLRCKLEAESQIQQPFSDQVLNFLSSPFKSIFNVINSEIQDIFQRLEQFALQKDILGLKQGVCGKIWHGIPTSSVVDESAIYGRDDDKMILKDYLMSENDGSKIGVISIVGMGGIGKTTLAKLLYNDHDVVEKFDLKAWAYISKDFDVCRVTKILLECVGSKPVVTDNLNTLQVELQQSLRNKRYLLVLDDVWNGSYDDWNKLKGVFNVGEMGSKIVITTRDESVALSMQTYLPVHYLRSLHSEDCWSLLAHHAFGPNNCREQSKLQVIGKEIVKRCGGLPLAAEAVGGLLRTKLSEKEWNKVLKSNIWDLPNVKVLPALLLSYHYLPAPLKRCFAYCSIFPKNFGLDKKMVVLLWIAEDLVHQSKGEKTMEEVGEEYFDELVSRSLIRRQIVNENENFVMHDLINELATIVSSGYCIRLEDPKSCESHERARHLSYIRGKYDCFNKFNTIHESKRLRTLLALPLRHWWSSKYPNLRSHYLSSKLPFDLLPERKRLRVLSLSHYTNITELPNSLGNLIHLRYLDLSNTKIERLPDVICKLYNLQTLLLSRCYSLTELPEDIGNLVNLHHLDLSGTKLKKMPIQITKLQNLQTLSSFVVSKQPDGLKIGELRKFPHLQGKLSISKLQNVTDLSDAIQANLEKKGEIHELTLEWDHDTTEDSQMERLVLEQLQPSTNLKKLTIQFFGGTSFPNWLGDSSFRNMMYLRISGCDHCWSLPPLGELLSLKELIISGLKSVKTVGTEFYGSNSSLSFQPFPSLEILCFEEMPEWEEWDFVIRETTTIEFPSLRRLFLCDCPKLKGNIPDNLPSLVELELSKCPLLRTQEVDTSISSSITMIGVNSLKQLTISGIVSPSSFPLQFLPTTLQSLTILSCENLELLPNESLPSYTSLEKLQIFNSCDSMTSFQLDCFPVLKSLFILGCKNLKSISVAEDDASRSHSFLQSLSIYACPNLESFPLHGLNTPNLNNFMVSSCPKLKSLPEPIHSLSSLYNLSVYGLPKLQAFAQESLPINLSILEVSNCGSLSTSSITKWGLQSLTCLVELRIRGDRLMNSLMKAEGSLLPISLVSIHISHLFYLKDLKGKWLQHLTSLENLEISDCRRLESLPDALPSSLSVLTIKRCLLLQASCQSNGGKEWPKIAHIPCIINDNKVII</sequence>
<evidence type="ECO:0000256" key="2">
    <source>
        <dbReference type="ARBA" id="ARBA00022737"/>
    </source>
</evidence>
<evidence type="ECO:0000256" key="4">
    <source>
        <dbReference type="ARBA" id="ARBA00022821"/>
    </source>
</evidence>
<keyword evidence="2" id="KW-0677">Repeat</keyword>
<dbReference type="SMART" id="SM00369">
    <property type="entry name" value="LRR_TYP"/>
    <property type="match status" value="2"/>
</dbReference>
<dbReference type="Gene3D" id="3.40.50.300">
    <property type="entry name" value="P-loop containing nucleotide triphosphate hydrolases"/>
    <property type="match status" value="1"/>
</dbReference>
<comment type="caution">
    <text evidence="10">The sequence shown here is derived from an EMBL/GenBank/DDBJ whole genome shotgun (WGS) entry which is preliminary data.</text>
</comment>
<dbReference type="PROSITE" id="PS51450">
    <property type="entry name" value="LRR"/>
    <property type="match status" value="1"/>
</dbReference>
<keyword evidence="4" id="KW-0611">Plant defense</keyword>
<organism evidence="10 11">
    <name type="scientific">Trifolium pratense</name>
    <name type="common">Red clover</name>
    <dbReference type="NCBI Taxonomy" id="57577"/>
    <lineage>
        <taxon>Eukaryota</taxon>
        <taxon>Viridiplantae</taxon>
        <taxon>Streptophyta</taxon>
        <taxon>Embryophyta</taxon>
        <taxon>Tracheophyta</taxon>
        <taxon>Spermatophyta</taxon>
        <taxon>Magnoliopsida</taxon>
        <taxon>eudicotyledons</taxon>
        <taxon>Gunneridae</taxon>
        <taxon>Pentapetalae</taxon>
        <taxon>rosids</taxon>
        <taxon>fabids</taxon>
        <taxon>Fabales</taxon>
        <taxon>Fabaceae</taxon>
        <taxon>Papilionoideae</taxon>
        <taxon>50 kb inversion clade</taxon>
        <taxon>NPAAA clade</taxon>
        <taxon>Hologalegina</taxon>
        <taxon>IRL clade</taxon>
        <taxon>Trifolieae</taxon>
        <taxon>Trifolium</taxon>
    </lineage>
</organism>
<dbReference type="InterPro" id="IPR001611">
    <property type="entry name" value="Leu-rich_rpt"/>
</dbReference>
<feature type="domain" description="R13L1/DRL21-like LRR repeat region" evidence="9">
    <location>
        <begin position="698"/>
        <end position="822"/>
    </location>
</feature>
<dbReference type="Pfam" id="PF23559">
    <property type="entry name" value="WHD_DRP"/>
    <property type="match status" value="1"/>
</dbReference>
<evidence type="ECO:0000259" key="6">
    <source>
        <dbReference type="Pfam" id="PF00931"/>
    </source>
</evidence>
<evidence type="ECO:0000259" key="7">
    <source>
        <dbReference type="Pfam" id="PF18052"/>
    </source>
</evidence>
<feature type="domain" description="NB-ARC" evidence="6">
    <location>
        <begin position="182"/>
        <end position="346"/>
    </location>
</feature>
<evidence type="ECO:0000256" key="1">
    <source>
        <dbReference type="ARBA" id="ARBA00022614"/>
    </source>
</evidence>
<keyword evidence="3" id="KW-0547">Nucleotide-binding</keyword>
<dbReference type="Gene3D" id="3.80.10.10">
    <property type="entry name" value="Ribonuclease Inhibitor"/>
    <property type="match status" value="3"/>
</dbReference>
<evidence type="ECO:0000259" key="9">
    <source>
        <dbReference type="Pfam" id="PF25019"/>
    </source>
</evidence>
<dbReference type="AlphaFoldDB" id="A0A2K3PMF0"/>
<dbReference type="EMBL" id="ASHM01008542">
    <property type="protein sequence ID" value="PNY16463.1"/>
    <property type="molecule type" value="Genomic_DNA"/>
</dbReference>
<dbReference type="InterPro" id="IPR056789">
    <property type="entry name" value="LRR_R13L1-DRL21"/>
</dbReference>
<dbReference type="Pfam" id="PF00931">
    <property type="entry name" value="NB-ARC"/>
    <property type="match status" value="1"/>
</dbReference>
<reference evidence="10 11" key="2">
    <citation type="journal article" date="2017" name="Front. Plant Sci.">
        <title>Gene Classification and Mining of Molecular Markers Useful in Red Clover (Trifolium pratense) Breeding.</title>
        <authorList>
            <person name="Istvanek J."/>
            <person name="Dluhosova J."/>
            <person name="Dluhos P."/>
            <person name="Patkova L."/>
            <person name="Nedelnik J."/>
            <person name="Repkova J."/>
        </authorList>
    </citation>
    <scope>NUCLEOTIDE SEQUENCE [LARGE SCALE GENOMIC DNA]</scope>
    <source>
        <strain evidence="11">cv. Tatra</strain>
        <tissue evidence="10">Young leaves</tissue>
    </source>
</reference>
<dbReference type="Pfam" id="PF18052">
    <property type="entry name" value="Rx_N"/>
    <property type="match status" value="1"/>
</dbReference>
<dbReference type="SUPFAM" id="SSF52540">
    <property type="entry name" value="P-loop containing nucleoside triphosphate hydrolases"/>
    <property type="match status" value="1"/>
</dbReference>
<evidence type="ECO:0000313" key="10">
    <source>
        <dbReference type="EMBL" id="PNY16463.1"/>
    </source>
</evidence>
<dbReference type="InterPro" id="IPR042197">
    <property type="entry name" value="Apaf_helical"/>
</dbReference>
<dbReference type="STRING" id="57577.A0A2K3PMF0"/>
<dbReference type="GO" id="GO:0006952">
    <property type="term" value="P:defense response"/>
    <property type="evidence" value="ECO:0007669"/>
    <property type="project" value="UniProtKB-KW"/>
</dbReference>
<accession>A0A2K3PMF0</accession>
<dbReference type="PANTHER" id="PTHR36766">
    <property type="entry name" value="PLANT BROAD-SPECTRUM MILDEW RESISTANCE PROTEIN RPW8"/>
    <property type="match status" value="1"/>
</dbReference>
<dbReference type="Pfam" id="PF12799">
    <property type="entry name" value="LRR_4"/>
    <property type="match status" value="1"/>
</dbReference>
<dbReference type="InterPro" id="IPR027417">
    <property type="entry name" value="P-loop_NTPase"/>
</dbReference>
<dbReference type="InterPro" id="IPR036388">
    <property type="entry name" value="WH-like_DNA-bd_sf"/>
</dbReference>
<keyword evidence="5" id="KW-0067">ATP-binding</keyword>
<dbReference type="Gene3D" id="1.10.8.430">
    <property type="entry name" value="Helical domain of apoptotic protease-activating factors"/>
    <property type="match status" value="1"/>
</dbReference>
<dbReference type="InterPro" id="IPR058922">
    <property type="entry name" value="WHD_DRP"/>
</dbReference>
<dbReference type="PRINTS" id="PR00364">
    <property type="entry name" value="DISEASERSIST"/>
</dbReference>
<dbReference type="Proteomes" id="UP000236291">
    <property type="component" value="Unassembled WGS sequence"/>
</dbReference>
<protein>
    <submittedName>
        <fullName evidence="10">NBS-LRR resistance protein</fullName>
    </submittedName>
</protein>
<reference evidence="10 11" key="1">
    <citation type="journal article" date="2014" name="Am. J. Bot.">
        <title>Genome assembly and annotation for red clover (Trifolium pratense; Fabaceae).</title>
        <authorList>
            <person name="Istvanek J."/>
            <person name="Jaros M."/>
            <person name="Krenek A."/>
            <person name="Repkova J."/>
        </authorList>
    </citation>
    <scope>NUCLEOTIDE SEQUENCE [LARGE SCALE GENOMIC DNA]</scope>
    <source>
        <strain evidence="11">cv. Tatra</strain>
        <tissue evidence="10">Young leaves</tissue>
    </source>
</reference>
<evidence type="ECO:0000256" key="3">
    <source>
        <dbReference type="ARBA" id="ARBA00022741"/>
    </source>
</evidence>
<dbReference type="InterPro" id="IPR003591">
    <property type="entry name" value="Leu-rich_rpt_typical-subtyp"/>
</dbReference>
<dbReference type="SUPFAM" id="SSF52058">
    <property type="entry name" value="L domain-like"/>
    <property type="match status" value="2"/>
</dbReference>
<dbReference type="ExpressionAtlas" id="A0A2K3PMF0">
    <property type="expression patterns" value="baseline"/>
</dbReference>
<dbReference type="InterPro" id="IPR041118">
    <property type="entry name" value="Rx_N"/>
</dbReference>